<dbReference type="SMART" id="SM00530">
    <property type="entry name" value="HTH_XRE"/>
    <property type="match status" value="1"/>
</dbReference>
<protein>
    <submittedName>
        <fullName evidence="2">Helix-turn-helix domain protein</fullName>
    </submittedName>
</protein>
<dbReference type="GO" id="GO:0003677">
    <property type="term" value="F:DNA binding"/>
    <property type="evidence" value="ECO:0007669"/>
    <property type="project" value="InterPro"/>
</dbReference>
<dbReference type="EMBL" id="LCQQ01000049">
    <property type="protein sequence ID" value="KKW19801.1"/>
    <property type="molecule type" value="Genomic_DNA"/>
</dbReference>
<dbReference type="PATRIC" id="fig|1618608.3.peg.664"/>
<comment type="caution">
    <text evidence="2">The sequence shown here is derived from an EMBL/GenBank/DDBJ whole genome shotgun (WGS) entry which is preliminary data.</text>
</comment>
<organism evidence="2 3">
    <name type="scientific">Candidatus Adlerbacteria bacterium GW2011_GWC1_50_9</name>
    <dbReference type="NCBI Taxonomy" id="1618608"/>
    <lineage>
        <taxon>Bacteria</taxon>
        <taxon>Candidatus Adleribacteriota</taxon>
    </lineage>
</organism>
<feature type="domain" description="HTH cro/C1-type" evidence="1">
    <location>
        <begin position="34"/>
        <end position="92"/>
    </location>
</feature>
<name>A0A0G1WLZ8_9BACT</name>
<dbReference type="Gene3D" id="1.10.260.40">
    <property type="entry name" value="lambda repressor-like DNA-binding domains"/>
    <property type="match status" value="1"/>
</dbReference>
<dbReference type="Pfam" id="PF01381">
    <property type="entry name" value="HTH_3"/>
    <property type="match status" value="1"/>
</dbReference>
<dbReference type="PROSITE" id="PS50943">
    <property type="entry name" value="HTH_CROC1"/>
    <property type="match status" value="1"/>
</dbReference>
<evidence type="ECO:0000259" key="1">
    <source>
        <dbReference type="PROSITE" id="PS50943"/>
    </source>
</evidence>
<gene>
    <name evidence="2" type="ORF">UY61_C0049G0003</name>
</gene>
<reference evidence="2 3" key="1">
    <citation type="journal article" date="2015" name="Nature">
        <title>rRNA introns, odd ribosomes, and small enigmatic genomes across a large radiation of phyla.</title>
        <authorList>
            <person name="Brown C.T."/>
            <person name="Hug L.A."/>
            <person name="Thomas B.C."/>
            <person name="Sharon I."/>
            <person name="Castelle C.J."/>
            <person name="Singh A."/>
            <person name="Wilkins M.J."/>
            <person name="Williams K.H."/>
            <person name="Banfield J.F."/>
        </authorList>
    </citation>
    <scope>NUCLEOTIDE SEQUENCE [LARGE SCALE GENOMIC DNA]</scope>
</reference>
<evidence type="ECO:0000313" key="2">
    <source>
        <dbReference type="EMBL" id="KKW19801.1"/>
    </source>
</evidence>
<dbReference type="AlphaFoldDB" id="A0A0G1WLZ8"/>
<dbReference type="Proteomes" id="UP000034201">
    <property type="component" value="Unassembled WGS sequence"/>
</dbReference>
<evidence type="ECO:0000313" key="3">
    <source>
        <dbReference type="Proteomes" id="UP000034201"/>
    </source>
</evidence>
<dbReference type="InterPro" id="IPR001387">
    <property type="entry name" value="Cro/C1-type_HTH"/>
</dbReference>
<sequence>MKTYSQFKRVALKNKKIRRAYEALGPEFEVITVLIKRRLEKGFTQRELARRVGTKQSAIARLESGTYNPSLDFLKKVTYALDARIRITVNER</sequence>
<dbReference type="SUPFAM" id="SSF47413">
    <property type="entry name" value="lambda repressor-like DNA-binding domains"/>
    <property type="match status" value="1"/>
</dbReference>
<proteinExistence type="predicted"/>
<dbReference type="InterPro" id="IPR010982">
    <property type="entry name" value="Lambda_DNA-bd_dom_sf"/>
</dbReference>
<accession>A0A0G1WLZ8</accession>
<dbReference type="CDD" id="cd00093">
    <property type="entry name" value="HTH_XRE"/>
    <property type="match status" value="1"/>
</dbReference>